<organism evidence="2 3">
    <name type="scientific">Colletotrichum navitas</name>
    <dbReference type="NCBI Taxonomy" id="681940"/>
    <lineage>
        <taxon>Eukaryota</taxon>
        <taxon>Fungi</taxon>
        <taxon>Dikarya</taxon>
        <taxon>Ascomycota</taxon>
        <taxon>Pezizomycotina</taxon>
        <taxon>Sordariomycetes</taxon>
        <taxon>Hypocreomycetidae</taxon>
        <taxon>Glomerellales</taxon>
        <taxon>Glomerellaceae</taxon>
        <taxon>Colletotrichum</taxon>
        <taxon>Colletotrichum graminicola species complex</taxon>
    </lineage>
</organism>
<keyword evidence="3" id="KW-1185">Reference proteome</keyword>
<dbReference type="AlphaFoldDB" id="A0AAD8V6S8"/>
<sequence length="173" mass="18991">MSRSLGHAQRSSCPSFSFCCGYIQARCHTIHTLRLIAVPSPSPFTISPCPPPFLSLRTLPTRSRPLTSNLNRPGTFTGEGGREGGGITNPSLNTPPRPSFCLAFLASTFQTSRPVHNEPGQARPNLTRAPCSLHIRHFFFPCLRGYPEHLNPLNQLGSLHLNPSSQTCILPYE</sequence>
<dbReference type="EMBL" id="JAHLJV010000024">
    <property type="protein sequence ID" value="KAK1593660.1"/>
    <property type="molecule type" value="Genomic_DNA"/>
</dbReference>
<feature type="region of interest" description="Disordered" evidence="1">
    <location>
        <begin position="64"/>
        <end position="88"/>
    </location>
</feature>
<proteinExistence type="predicted"/>
<dbReference type="GeneID" id="85435499"/>
<accession>A0AAD8V6S8</accession>
<evidence type="ECO:0000256" key="1">
    <source>
        <dbReference type="SAM" id="MobiDB-lite"/>
    </source>
</evidence>
<feature type="compositionally biased region" description="Gly residues" evidence="1">
    <location>
        <begin position="77"/>
        <end position="87"/>
    </location>
</feature>
<name>A0AAD8V6S8_9PEZI</name>
<dbReference type="RefSeq" id="XP_060414946.1">
    <property type="nucleotide sequence ID" value="XM_060551259.1"/>
</dbReference>
<evidence type="ECO:0000313" key="2">
    <source>
        <dbReference type="EMBL" id="KAK1593660.1"/>
    </source>
</evidence>
<reference evidence="2" key="1">
    <citation type="submission" date="2021-06" db="EMBL/GenBank/DDBJ databases">
        <title>Comparative genomics, transcriptomics and evolutionary studies reveal genomic signatures of adaptation to plant cell wall in hemibiotrophic fungi.</title>
        <authorList>
            <consortium name="DOE Joint Genome Institute"/>
            <person name="Baroncelli R."/>
            <person name="Diaz J.F."/>
            <person name="Benocci T."/>
            <person name="Peng M."/>
            <person name="Battaglia E."/>
            <person name="Haridas S."/>
            <person name="Andreopoulos W."/>
            <person name="Labutti K."/>
            <person name="Pangilinan J."/>
            <person name="Floch G.L."/>
            <person name="Makela M.R."/>
            <person name="Henrissat B."/>
            <person name="Grigoriev I.V."/>
            <person name="Crouch J.A."/>
            <person name="De Vries R.P."/>
            <person name="Sukno S.A."/>
            <person name="Thon M.R."/>
        </authorList>
    </citation>
    <scope>NUCLEOTIDE SEQUENCE</scope>
    <source>
        <strain evidence="2">CBS 125086</strain>
    </source>
</reference>
<dbReference type="Proteomes" id="UP001230504">
    <property type="component" value="Unassembled WGS sequence"/>
</dbReference>
<gene>
    <name evidence="2" type="ORF">LY79DRAFT_176534</name>
</gene>
<protein>
    <submittedName>
        <fullName evidence="2">Uncharacterized protein</fullName>
    </submittedName>
</protein>
<comment type="caution">
    <text evidence="2">The sequence shown here is derived from an EMBL/GenBank/DDBJ whole genome shotgun (WGS) entry which is preliminary data.</text>
</comment>
<evidence type="ECO:0000313" key="3">
    <source>
        <dbReference type="Proteomes" id="UP001230504"/>
    </source>
</evidence>